<accession>A0A955KZM9</accession>
<dbReference type="Proteomes" id="UP000745577">
    <property type="component" value="Unassembled WGS sequence"/>
</dbReference>
<evidence type="ECO:0000313" key="1">
    <source>
        <dbReference type="EMBL" id="MCA9380042.1"/>
    </source>
</evidence>
<sequence>MGVLSSAKISTQDHLEIEDIRDDLVLLKDGRVSLVIETGAVNFDLLSEEEQDAKIKMFAGMLNSLNFQMQVVILTERSDLTGYVEKLVSFKQQQASKPLVRQIEIYLQFIKNLTYNREVLDKRFFIVIPEISAEVQRTGIVKQIFGKRVQITNRKAIFDKAKINLYPKRDHVFKQFKKLGIEAWQLNNEQLVRLYYSMYDPDKIGSKNLELTTTKYTSFKADETTKT</sequence>
<organism evidence="1 2">
    <name type="scientific">Candidatus Dojkabacteria bacterium</name>
    <dbReference type="NCBI Taxonomy" id="2099670"/>
    <lineage>
        <taxon>Bacteria</taxon>
        <taxon>Candidatus Dojkabacteria</taxon>
    </lineage>
</organism>
<gene>
    <name evidence="1" type="ORF">KC675_02570</name>
</gene>
<proteinExistence type="predicted"/>
<comment type="caution">
    <text evidence="1">The sequence shown here is derived from an EMBL/GenBank/DDBJ whole genome shotgun (WGS) entry which is preliminary data.</text>
</comment>
<reference evidence="1" key="1">
    <citation type="submission" date="2020-04" db="EMBL/GenBank/DDBJ databases">
        <authorList>
            <person name="Zhang T."/>
        </authorList>
    </citation>
    <scope>NUCLEOTIDE SEQUENCE</scope>
    <source>
        <strain evidence="1">HKST-UBA15</strain>
    </source>
</reference>
<evidence type="ECO:0000313" key="2">
    <source>
        <dbReference type="Proteomes" id="UP000745577"/>
    </source>
</evidence>
<dbReference type="AlphaFoldDB" id="A0A955KZM9"/>
<reference evidence="1" key="2">
    <citation type="journal article" date="2021" name="Microbiome">
        <title>Successional dynamics and alternative stable states in a saline activated sludge microbial community over 9 years.</title>
        <authorList>
            <person name="Wang Y."/>
            <person name="Ye J."/>
            <person name="Ju F."/>
            <person name="Liu L."/>
            <person name="Boyd J.A."/>
            <person name="Deng Y."/>
            <person name="Parks D.H."/>
            <person name="Jiang X."/>
            <person name="Yin X."/>
            <person name="Woodcroft B.J."/>
            <person name="Tyson G.W."/>
            <person name="Hugenholtz P."/>
            <person name="Polz M.F."/>
            <person name="Zhang T."/>
        </authorList>
    </citation>
    <scope>NUCLEOTIDE SEQUENCE</scope>
    <source>
        <strain evidence="1">HKST-UBA15</strain>
    </source>
</reference>
<name>A0A955KZM9_9BACT</name>
<dbReference type="EMBL" id="JAGQLL010000025">
    <property type="protein sequence ID" value="MCA9380042.1"/>
    <property type="molecule type" value="Genomic_DNA"/>
</dbReference>
<protein>
    <submittedName>
        <fullName evidence="1">Uncharacterized protein</fullName>
    </submittedName>
</protein>